<accession>L2F7W1</accession>
<evidence type="ECO:0008006" key="3">
    <source>
        <dbReference type="Google" id="ProtNLM"/>
    </source>
</evidence>
<dbReference type="STRING" id="1230338.MOMA_01285"/>
<dbReference type="PATRIC" id="fig|1230338.3.peg.282"/>
<reference evidence="1 2" key="1">
    <citation type="journal article" date="2013" name="Genome Announc.">
        <title>Genome Sequence of Moraxella macacae 0408225, a Novel Bacterial Species Isolated from a Cynomolgus Macaque with Epistaxis.</title>
        <authorList>
            <person name="Ladner J.T."/>
            <person name="Whitehouse C.A."/>
            <person name="Koroleva G.I."/>
            <person name="Palacios G.F."/>
        </authorList>
    </citation>
    <scope>NUCLEOTIDE SEQUENCE [LARGE SCALE GENOMIC DNA]</scope>
    <source>
        <strain evidence="1 2">0408225</strain>
    </source>
</reference>
<comment type="caution">
    <text evidence="1">The sequence shown here is derived from an EMBL/GenBank/DDBJ whole genome shotgun (WGS) entry which is preliminary data.</text>
</comment>
<keyword evidence="2" id="KW-1185">Reference proteome</keyword>
<gene>
    <name evidence="1" type="ORF">MOMA_01285</name>
</gene>
<dbReference type="OrthoDB" id="6650023at2"/>
<evidence type="ECO:0000313" key="2">
    <source>
        <dbReference type="Proteomes" id="UP000023795"/>
    </source>
</evidence>
<dbReference type="PROSITE" id="PS51257">
    <property type="entry name" value="PROKAR_LIPOPROTEIN"/>
    <property type="match status" value="1"/>
</dbReference>
<dbReference type="RefSeq" id="WP_009501402.1">
    <property type="nucleotide sequence ID" value="NZ_ANIN01000001.1"/>
</dbReference>
<sequence>MKLIKKPSLSALISVLSFSVLSFIVTGCSTFKNNVADNSLDYQNAKLLIPVELPENSKTHAFTPLYQLPALGQNTLTLENEKGKRFELPEPITTVK</sequence>
<dbReference type="EMBL" id="ANIN01000001">
    <property type="protein sequence ID" value="ELA09000.1"/>
    <property type="molecule type" value="Genomic_DNA"/>
</dbReference>
<dbReference type="Proteomes" id="UP000023795">
    <property type="component" value="Unassembled WGS sequence"/>
</dbReference>
<dbReference type="AlphaFoldDB" id="L2F7W1"/>
<protein>
    <recommendedName>
        <fullName evidence="3">Lipoprotein</fullName>
    </recommendedName>
</protein>
<name>L2F7W1_9GAMM</name>
<evidence type="ECO:0000313" key="1">
    <source>
        <dbReference type="EMBL" id="ELA09000.1"/>
    </source>
</evidence>
<organism evidence="1 2">
    <name type="scientific">Moraxella macacae 0408225</name>
    <dbReference type="NCBI Taxonomy" id="1230338"/>
    <lineage>
        <taxon>Bacteria</taxon>
        <taxon>Pseudomonadati</taxon>
        <taxon>Pseudomonadota</taxon>
        <taxon>Gammaproteobacteria</taxon>
        <taxon>Moraxellales</taxon>
        <taxon>Moraxellaceae</taxon>
        <taxon>Moraxella</taxon>
    </lineage>
</organism>
<proteinExistence type="predicted"/>
<dbReference type="eggNOG" id="ENOG5034BRU">
    <property type="taxonomic scope" value="Bacteria"/>
</dbReference>